<dbReference type="NCBIfam" id="TIGR01554">
    <property type="entry name" value="major_cap_HK97"/>
    <property type="match status" value="1"/>
</dbReference>
<evidence type="ECO:0000313" key="3">
    <source>
        <dbReference type="EMBL" id="WPX97599.1"/>
    </source>
</evidence>
<dbReference type="RefSeq" id="WP_323722256.1">
    <property type="nucleotide sequence ID" value="NZ_CP110343.1"/>
</dbReference>
<evidence type="ECO:0000259" key="2">
    <source>
        <dbReference type="Pfam" id="PF05065"/>
    </source>
</evidence>
<organism evidence="3 4">
    <name type="scientific">Candidatus Fokinia crypta</name>
    <dbReference type="NCBI Taxonomy" id="1920990"/>
    <lineage>
        <taxon>Bacteria</taxon>
        <taxon>Pseudomonadati</taxon>
        <taxon>Pseudomonadota</taxon>
        <taxon>Alphaproteobacteria</taxon>
        <taxon>Rickettsiales</taxon>
        <taxon>Candidatus Midichloriaceae</taxon>
        <taxon>Candidatus Fokinia</taxon>
    </lineage>
</organism>
<comment type="subcellular location">
    <subcellularLocation>
        <location evidence="1">Virion</location>
    </subcellularLocation>
</comment>
<accession>A0ABZ0UN99</accession>
<keyword evidence="4" id="KW-1185">Reference proteome</keyword>
<evidence type="ECO:0000256" key="1">
    <source>
        <dbReference type="ARBA" id="ARBA00004328"/>
    </source>
</evidence>
<proteinExistence type="predicted"/>
<dbReference type="SUPFAM" id="SSF56563">
    <property type="entry name" value="Major capsid protein gp5"/>
    <property type="match status" value="1"/>
</dbReference>
<gene>
    <name evidence="3" type="ORF">Fokcrypt_00105</name>
</gene>
<dbReference type="Gene3D" id="3.30.2400.10">
    <property type="entry name" value="Major capsid protein gp5"/>
    <property type="match status" value="1"/>
</dbReference>
<dbReference type="Gene3D" id="3.30.2320.10">
    <property type="entry name" value="hypothetical protein PF0899 domain"/>
    <property type="match status" value="1"/>
</dbReference>
<protein>
    <submittedName>
        <fullName evidence="3">HK97 family phage capsid protein</fullName>
    </submittedName>
</protein>
<feature type="domain" description="Phage capsid-like C-terminal" evidence="2">
    <location>
        <begin position="92"/>
        <end position="352"/>
    </location>
</feature>
<dbReference type="Pfam" id="PF05065">
    <property type="entry name" value="Phage_capsid"/>
    <property type="match status" value="1"/>
</dbReference>
<name>A0ABZ0UN99_9RICK</name>
<dbReference type="InterPro" id="IPR024455">
    <property type="entry name" value="Phage_capsid"/>
</dbReference>
<dbReference type="Proteomes" id="UP001325140">
    <property type="component" value="Chromosome"/>
</dbReference>
<reference evidence="3" key="1">
    <citation type="submission" date="2022-10" db="EMBL/GenBank/DDBJ databases">
        <title>Host association and intracellularity evolved multiple times independently in the Rickettsiales.</title>
        <authorList>
            <person name="Castelli M."/>
            <person name="Nardi T."/>
            <person name="Gammuto L."/>
            <person name="Bellinzona G."/>
            <person name="Sabaneyeva E."/>
            <person name="Potekhin A."/>
            <person name="Serra V."/>
            <person name="Petroni G."/>
            <person name="Sassera D."/>
        </authorList>
    </citation>
    <scope>NUCLEOTIDE SEQUENCE [LARGE SCALE GENOMIC DNA]</scope>
    <source>
        <strain evidence="3">US_Bl 11III1</strain>
    </source>
</reference>
<dbReference type="EMBL" id="CP110343">
    <property type="protein sequence ID" value="WPX97599.1"/>
    <property type="molecule type" value="Genomic_DNA"/>
</dbReference>
<evidence type="ECO:0000313" key="4">
    <source>
        <dbReference type="Proteomes" id="UP001325140"/>
    </source>
</evidence>
<sequence>MNTENLQSNQQAIYHEKIANLENIQKDFAKKMSQIERLVQKNVTDNAVPVPRYTTSDSHLTSYMRYAKLEYDHKNANDYEIKGSPNAFIPKEEIKERLYSKVSALSPIHKLSKKVFTTTSVFEYIKPSTTQTAKWITNSDDNLNKNEITFQHHKIPVFDLETTSRTTQTMLDDLSFDVEEWFLNEVSMKFATIEEEAFLHGDGKTMPSGILNNKDIGTAEISISSLSIDHFIELFYSLEERFSQNATFIISPKVAKTLAKLKDSSGKYIIDSIPRNGITKLLNMNVVISQNMQRENINTILFGNFEEGYLIVERQEIRILRNPYIDQRCITFYVTRRLGGDVIQPTAFKKLKLLNK</sequence>
<dbReference type="InterPro" id="IPR054612">
    <property type="entry name" value="Phage_capsid-like_C"/>
</dbReference>